<evidence type="ECO:0000313" key="6">
    <source>
        <dbReference type="Proteomes" id="UP000539372"/>
    </source>
</evidence>
<evidence type="ECO:0000259" key="3">
    <source>
        <dbReference type="Pfam" id="PF00725"/>
    </source>
</evidence>
<evidence type="ECO:0000313" key="5">
    <source>
        <dbReference type="EMBL" id="NMM43376.1"/>
    </source>
</evidence>
<dbReference type="GO" id="GO:0016616">
    <property type="term" value="F:oxidoreductase activity, acting on the CH-OH group of donors, NAD or NADP as acceptor"/>
    <property type="evidence" value="ECO:0007669"/>
    <property type="project" value="InterPro"/>
</dbReference>
<feature type="domain" description="3-hydroxyacyl-CoA dehydrogenase NAD binding" evidence="4">
    <location>
        <begin position="8"/>
        <end position="181"/>
    </location>
</feature>
<evidence type="ECO:0000256" key="1">
    <source>
        <dbReference type="ARBA" id="ARBA00023002"/>
    </source>
</evidence>
<dbReference type="EMBL" id="JABBNT010000001">
    <property type="protein sequence ID" value="NMM43376.1"/>
    <property type="molecule type" value="Genomic_DNA"/>
</dbReference>
<keyword evidence="6" id="KW-1185">Reference proteome</keyword>
<feature type="domain" description="3-hydroxyacyl-CoA dehydrogenase C-terminal" evidence="3">
    <location>
        <begin position="185"/>
        <end position="243"/>
    </location>
</feature>
<dbReference type="GO" id="GO:0006631">
    <property type="term" value="P:fatty acid metabolic process"/>
    <property type="evidence" value="ECO:0007669"/>
    <property type="project" value="InterPro"/>
</dbReference>
<comment type="caution">
    <text evidence="5">The sequence shown here is derived from an EMBL/GenBank/DDBJ whole genome shotgun (WGS) entry which is preliminary data.</text>
</comment>
<dbReference type="AlphaFoldDB" id="A0A7Y0DXG4"/>
<dbReference type="InterPro" id="IPR008927">
    <property type="entry name" value="6-PGluconate_DH-like_C_sf"/>
</dbReference>
<reference evidence="5 6" key="1">
    <citation type="submission" date="2020-04" db="EMBL/GenBank/DDBJ databases">
        <title>Rhodospirillaceae bacterium KN72 isolated from deep sea.</title>
        <authorList>
            <person name="Zhang D.-C."/>
        </authorList>
    </citation>
    <scope>NUCLEOTIDE SEQUENCE [LARGE SCALE GENOMIC DNA]</scope>
    <source>
        <strain evidence="5 6">KN72</strain>
    </source>
</reference>
<proteinExistence type="predicted"/>
<dbReference type="Gene3D" id="3.40.50.720">
    <property type="entry name" value="NAD(P)-binding Rossmann-like Domain"/>
    <property type="match status" value="1"/>
</dbReference>
<accession>A0A7Y0DXG4</accession>
<dbReference type="Pfam" id="PF02737">
    <property type="entry name" value="3HCDH_N"/>
    <property type="match status" value="1"/>
</dbReference>
<dbReference type="Gene3D" id="1.10.1040.10">
    <property type="entry name" value="N-(1-d-carboxylethyl)-l-norvaline Dehydrogenase, domain 2"/>
    <property type="match status" value="1"/>
</dbReference>
<dbReference type="SUPFAM" id="SSF51735">
    <property type="entry name" value="NAD(P)-binding Rossmann-fold domains"/>
    <property type="match status" value="1"/>
</dbReference>
<name>A0A7Y0DXG4_9PROT</name>
<dbReference type="PANTHER" id="PTHR48075:SF5">
    <property type="entry name" value="3-HYDROXYBUTYRYL-COA DEHYDROGENASE"/>
    <property type="match status" value="1"/>
</dbReference>
<keyword evidence="1" id="KW-0560">Oxidoreductase</keyword>
<dbReference type="GO" id="GO:0070403">
    <property type="term" value="F:NAD+ binding"/>
    <property type="evidence" value="ECO:0007669"/>
    <property type="project" value="InterPro"/>
</dbReference>
<evidence type="ECO:0000256" key="2">
    <source>
        <dbReference type="SAM" id="MobiDB-lite"/>
    </source>
</evidence>
<dbReference type="Proteomes" id="UP000539372">
    <property type="component" value="Unassembled WGS sequence"/>
</dbReference>
<dbReference type="PANTHER" id="PTHR48075">
    <property type="entry name" value="3-HYDROXYACYL-COA DEHYDROGENASE FAMILY PROTEIN"/>
    <property type="match status" value="1"/>
</dbReference>
<evidence type="ECO:0000259" key="4">
    <source>
        <dbReference type="Pfam" id="PF02737"/>
    </source>
</evidence>
<dbReference type="InterPro" id="IPR013328">
    <property type="entry name" value="6PGD_dom2"/>
</dbReference>
<dbReference type="InterPro" id="IPR006176">
    <property type="entry name" value="3-OHacyl-CoA_DH_NAD-bd"/>
</dbReference>
<feature type="region of interest" description="Disordered" evidence="2">
    <location>
        <begin position="308"/>
        <end position="350"/>
    </location>
</feature>
<dbReference type="RefSeq" id="WP_169623658.1">
    <property type="nucleotide sequence ID" value="NZ_JABBNT010000001.1"/>
</dbReference>
<protein>
    <submittedName>
        <fullName evidence="5">Hydrogenase</fullName>
    </submittedName>
</protein>
<gene>
    <name evidence="5" type="ORF">HH303_02720</name>
</gene>
<dbReference type="PROSITE" id="PS50890">
    <property type="entry name" value="PUA"/>
    <property type="match status" value="1"/>
</dbReference>
<dbReference type="InterPro" id="IPR036291">
    <property type="entry name" value="NAD(P)-bd_dom_sf"/>
</dbReference>
<dbReference type="InterPro" id="IPR006108">
    <property type="entry name" value="3HC_DH_C"/>
</dbReference>
<dbReference type="Pfam" id="PF00725">
    <property type="entry name" value="3HCDH"/>
    <property type="match status" value="1"/>
</dbReference>
<sequence>MTLTGFHILVLGGGTIGAGWAAGFAGAGARVSVVDPNPDSAEMIAGLFDKAVPIIRDLGTCVSDPIAPVHCLSLDAVNGPIDFVQEALPERLPLKRDSLCAVEDHVSDDVVIASSSSGYTASEIQDGLRRPQRVVIGHPCNPPYLMPVVELGGGKQTTPDFLSAAQTVYEAAGKTVLRVNKELPGHLVNRLQAALWREAVHMATLGVASVADIERAVTQGLGPRWSVVGPTTIFDLAGGDGGLAKFFDDLGDEVDRWWDSLGTPRLTPENRALLVEGMKAARDGRTSAEIAARRDRLVPRVMGAVQQDPTNETVDTSKGGIENVQDNQTFRGGRRWDADDGTIPADGHRR</sequence>
<organism evidence="5 6">
    <name type="scientific">Pacificispira spongiicola</name>
    <dbReference type="NCBI Taxonomy" id="2729598"/>
    <lineage>
        <taxon>Bacteria</taxon>
        <taxon>Pseudomonadati</taxon>
        <taxon>Pseudomonadota</taxon>
        <taxon>Alphaproteobacteria</taxon>
        <taxon>Rhodospirillales</taxon>
        <taxon>Rhodospirillaceae</taxon>
        <taxon>Pacificispira</taxon>
    </lineage>
</organism>
<dbReference type="SUPFAM" id="SSF48179">
    <property type="entry name" value="6-phosphogluconate dehydrogenase C-terminal domain-like"/>
    <property type="match status" value="1"/>
</dbReference>